<feature type="transmembrane region" description="Helical" evidence="10">
    <location>
        <begin position="233"/>
        <end position="251"/>
    </location>
</feature>
<keyword evidence="5 11" id="KW-0808">Transferase</keyword>
<evidence type="ECO:0000256" key="7">
    <source>
        <dbReference type="ARBA" id="ARBA00022989"/>
    </source>
</evidence>
<dbReference type="FunFam" id="1.10.357.140:FF:000008">
    <property type="entry name" value="4-hydroxybenzoate octaprenyltransferase"/>
    <property type="match status" value="1"/>
</dbReference>
<dbReference type="Gene3D" id="1.10.357.140">
    <property type="entry name" value="UbiA prenyltransferase"/>
    <property type="match status" value="1"/>
</dbReference>
<gene>
    <name evidence="11" type="ORF">A2149_05115</name>
</gene>
<dbReference type="Proteomes" id="UP000178435">
    <property type="component" value="Unassembled WGS sequence"/>
</dbReference>
<evidence type="ECO:0000256" key="10">
    <source>
        <dbReference type="SAM" id="Phobius"/>
    </source>
</evidence>
<dbReference type="GO" id="GO:0008412">
    <property type="term" value="F:4-hydroxybenzoate polyprenyltransferase activity"/>
    <property type="evidence" value="ECO:0007669"/>
    <property type="project" value="UniProtKB-EC"/>
</dbReference>
<dbReference type="InterPro" id="IPR039653">
    <property type="entry name" value="Prenyltransferase"/>
</dbReference>
<dbReference type="GO" id="GO:0005886">
    <property type="term" value="C:plasma membrane"/>
    <property type="evidence" value="ECO:0007669"/>
    <property type="project" value="TreeGrafter"/>
</dbReference>
<feature type="transmembrane region" description="Helical" evidence="10">
    <location>
        <begin position="161"/>
        <end position="181"/>
    </location>
</feature>
<evidence type="ECO:0000256" key="1">
    <source>
        <dbReference type="ARBA" id="ARBA00001946"/>
    </source>
</evidence>
<dbReference type="AlphaFoldDB" id="A0A1F7RZ77"/>
<dbReference type="NCBIfam" id="TIGR01475">
    <property type="entry name" value="ubiA_other"/>
    <property type="match status" value="1"/>
</dbReference>
<feature type="transmembrane region" description="Helical" evidence="10">
    <location>
        <begin position="20"/>
        <end position="37"/>
    </location>
</feature>
<keyword evidence="7 10" id="KW-1133">Transmembrane helix</keyword>
<feature type="transmembrane region" description="Helical" evidence="10">
    <location>
        <begin position="112"/>
        <end position="128"/>
    </location>
</feature>
<accession>A0A1F7RZ77</accession>
<name>A0A1F7RZ77_9BACT</name>
<feature type="transmembrane region" description="Helical" evidence="10">
    <location>
        <begin position="90"/>
        <end position="106"/>
    </location>
</feature>
<evidence type="ECO:0000256" key="3">
    <source>
        <dbReference type="ARBA" id="ARBA00005985"/>
    </source>
</evidence>
<proteinExistence type="inferred from homology"/>
<dbReference type="EC" id="2.5.1.39" evidence="9"/>
<dbReference type="EMBL" id="MGDF01000031">
    <property type="protein sequence ID" value="OGL46849.1"/>
    <property type="molecule type" value="Genomic_DNA"/>
</dbReference>
<dbReference type="InterPro" id="IPR044878">
    <property type="entry name" value="UbiA_sf"/>
</dbReference>
<comment type="similarity">
    <text evidence="3">Belongs to the UbiA prenyltransferase family.</text>
</comment>
<sequence>MNLLKDIKTFFIEIKIEHTLFALPFAFMSAFIASNGIPPKEKIFWILVAMVGARTWAMTFNRIADLHFDAINPRTKNRALPSNIMSQQKMWIFGILSILIFGFASYRLNRLAFILSPLALLIITFYSFTKRFTSLSHIFLGLSLSIAPIGAWVAVRGEISLVSLIIGLAVIVWTAGFDIIYSLQDLDFDKSYGLYSLPKKIGIKNSLILSKILHILFILILLSLTFFSFLGKIYIAGILISSLFLIYEHILIKENDLSKINKAFFNMNGIVSLVLMIFTIGDCLIM</sequence>
<dbReference type="FunFam" id="1.20.120.1780:FF:000001">
    <property type="entry name" value="4-hydroxybenzoate octaprenyltransferase"/>
    <property type="match status" value="1"/>
</dbReference>
<evidence type="ECO:0000256" key="6">
    <source>
        <dbReference type="ARBA" id="ARBA00022692"/>
    </source>
</evidence>
<dbReference type="PANTHER" id="PTHR11048">
    <property type="entry name" value="PRENYLTRANSFERASES"/>
    <property type="match status" value="1"/>
</dbReference>
<evidence type="ECO:0000313" key="12">
    <source>
        <dbReference type="Proteomes" id="UP000178435"/>
    </source>
</evidence>
<keyword evidence="8 10" id="KW-0472">Membrane</keyword>
<organism evidence="11 12">
    <name type="scientific">Candidatus Schekmanbacteria bacterium RBG_16_38_11</name>
    <dbReference type="NCBI Taxonomy" id="1817880"/>
    <lineage>
        <taxon>Bacteria</taxon>
        <taxon>Candidatus Schekmaniibacteriota</taxon>
    </lineage>
</organism>
<dbReference type="InterPro" id="IPR006371">
    <property type="entry name" value="Polyprenyltransferase_UbiA-li"/>
</dbReference>
<feature type="transmembrane region" description="Helical" evidence="10">
    <location>
        <begin position="208"/>
        <end position="227"/>
    </location>
</feature>
<dbReference type="PANTHER" id="PTHR11048:SF28">
    <property type="entry name" value="4-HYDROXYBENZOATE POLYPRENYLTRANSFERASE, MITOCHONDRIAL"/>
    <property type="match status" value="1"/>
</dbReference>
<feature type="transmembrane region" description="Helical" evidence="10">
    <location>
        <begin position="263"/>
        <end position="281"/>
    </location>
</feature>
<reference evidence="11 12" key="1">
    <citation type="journal article" date="2016" name="Nat. Commun.">
        <title>Thousands of microbial genomes shed light on interconnected biogeochemical processes in an aquifer system.</title>
        <authorList>
            <person name="Anantharaman K."/>
            <person name="Brown C.T."/>
            <person name="Hug L.A."/>
            <person name="Sharon I."/>
            <person name="Castelle C.J."/>
            <person name="Probst A.J."/>
            <person name="Thomas B.C."/>
            <person name="Singh A."/>
            <person name="Wilkins M.J."/>
            <person name="Karaoz U."/>
            <person name="Brodie E.L."/>
            <person name="Williams K.H."/>
            <person name="Hubbard S.S."/>
            <person name="Banfield J.F."/>
        </authorList>
    </citation>
    <scope>NUCLEOTIDE SEQUENCE [LARGE SCALE GENOMIC DNA]</scope>
</reference>
<comment type="caution">
    <text evidence="11">The sequence shown here is derived from an EMBL/GenBank/DDBJ whole genome shotgun (WGS) entry which is preliminary data.</text>
</comment>
<dbReference type="Gene3D" id="1.20.120.1780">
    <property type="entry name" value="UbiA prenyltransferase"/>
    <property type="match status" value="1"/>
</dbReference>
<dbReference type="CDD" id="cd13959">
    <property type="entry name" value="PT_UbiA_COQ2"/>
    <property type="match status" value="1"/>
</dbReference>
<protein>
    <recommendedName>
        <fullName evidence="9">4-hydroxybenzoate polyprenyltransferase</fullName>
        <ecNumber evidence="9">2.5.1.39</ecNumber>
    </recommendedName>
</protein>
<feature type="transmembrane region" description="Helical" evidence="10">
    <location>
        <begin position="43"/>
        <end position="64"/>
    </location>
</feature>
<evidence type="ECO:0000313" key="11">
    <source>
        <dbReference type="EMBL" id="OGL46849.1"/>
    </source>
</evidence>
<keyword evidence="6 10" id="KW-0812">Transmembrane</keyword>
<dbReference type="GO" id="GO:0006744">
    <property type="term" value="P:ubiquinone biosynthetic process"/>
    <property type="evidence" value="ECO:0007669"/>
    <property type="project" value="TreeGrafter"/>
</dbReference>
<comment type="subcellular location">
    <subcellularLocation>
        <location evidence="2">Membrane</location>
        <topology evidence="2">Multi-pass membrane protein</topology>
    </subcellularLocation>
</comment>
<dbReference type="Pfam" id="PF01040">
    <property type="entry name" value="UbiA"/>
    <property type="match status" value="1"/>
</dbReference>
<evidence type="ECO:0000256" key="2">
    <source>
        <dbReference type="ARBA" id="ARBA00004141"/>
    </source>
</evidence>
<evidence type="ECO:0000256" key="9">
    <source>
        <dbReference type="ARBA" id="ARBA00034524"/>
    </source>
</evidence>
<evidence type="ECO:0000256" key="5">
    <source>
        <dbReference type="ARBA" id="ARBA00022679"/>
    </source>
</evidence>
<dbReference type="InterPro" id="IPR000537">
    <property type="entry name" value="UbiA_prenyltransferase"/>
</dbReference>
<keyword evidence="4" id="KW-0997">Cell inner membrane</keyword>
<keyword evidence="4" id="KW-1003">Cell membrane</keyword>
<comment type="cofactor">
    <cofactor evidence="1">
        <name>Mg(2+)</name>
        <dbReference type="ChEBI" id="CHEBI:18420"/>
    </cofactor>
</comment>
<evidence type="ECO:0000256" key="8">
    <source>
        <dbReference type="ARBA" id="ARBA00023136"/>
    </source>
</evidence>
<feature type="transmembrane region" description="Helical" evidence="10">
    <location>
        <begin position="135"/>
        <end position="155"/>
    </location>
</feature>
<evidence type="ECO:0000256" key="4">
    <source>
        <dbReference type="ARBA" id="ARBA00022519"/>
    </source>
</evidence>